<keyword evidence="3" id="KW-1185">Reference proteome</keyword>
<gene>
    <name evidence="2" type="primary">67</name>
    <name evidence="2" type="ORF">SEA_MOLIVIA_67</name>
</gene>
<dbReference type="Pfam" id="PF09511">
    <property type="entry name" value="RNA_lig_T4_1"/>
    <property type="match status" value="1"/>
</dbReference>
<sequence>MTDLYDIVDEYEIEVMEELGRIKVTKHPDCDLFIYNYTNKAQFANEWTNAERVCRGLITDLFGRVVARGMPKFFNEGDPRVGEIDLDEPLWLIEKFDGSLGVCYLDNNGMPKIATRGSFTSEQAERANAMLYTYVYDDLRETITRFARQNKTMLVEIIYPENKIVVDYMDDEQLIWLGHVDNASGRFYPNYAHAVGQVTLNEGIPAIPSNKEGYVAIADDGKMFKIKSEEYKTLHKTIFGLSNKSIWEIVAQRDGYANFTRFLRDLPAPTQVWATRKYKQLQAHQSRLIRETFDIHNKLTEDFPDRGELARRLQREAPEHLSFVFGWLDKGGEELVRLVNKAIKPKKFEPYRTEPKED</sequence>
<reference evidence="3" key="1">
    <citation type="submission" date="2017-06" db="EMBL/GenBank/DDBJ databases">
        <authorList>
            <person name="Kim H.J."/>
            <person name="Triplett B.A."/>
        </authorList>
    </citation>
    <scope>NUCLEOTIDE SEQUENCE [LARGE SCALE GENOMIC DNA]</scope>
</reference>
<evidence type="ECO:0000313" key="3">
    <source>
        <dbReference type="Proteomes" id="UP000225204"/>
    </source>
</evidence>
<evidence type="ECO:0000313" key="2">
    <source>
        <dbReference type="EMBL" id="ASX99289.1"/>
    </source>
</evidence>
<organism evidence="2 3">
    <name type="scientific">Arthrobacter phage Molivia</name>
    <dbReference type="NCBI Taxonomy" id="2015839"/>
    <lineage>
        <taxon>Viruses</taxon>
        <taxon>Duplodnaviria</taxon>
        <taxon>Heunggongvirae</taxon>
        <taxon>Uroviricota</taxon>
        <taxon>Caudoviricetes</taxon>
        <taxon>Amigovirus</taxon>
        <taxon>Amigovirus molivia</taxon>
    </lineage>
</organism>
<dbReference type="RefSeq" id="YP_009610189.1">
    <property type="nucleotide sequence ID" value="NC_042001.1"/>
</dbReference>
<feature type="domain" description="T4 RNA ligase 1-like N-terminal" evidence="1">
    <location>
        <begin position="54"/>
        <end position="188"/>
    </location>
</feature>
<keyword evidence="2" id="KW-0436">Ligase</keyword>
<name>A0A286S1T2_9CAUD</name>
<dbReference type="EMBL" id="MF185731">
    <property type="protein sequence ID" value="ASX99289.1"/>
    <property type="molecule type" value="Genomic_DNA"/>
</dbReference>
<dbReference type="KEGG" id="vg:40086280"/>
<dbReference type="InterPro" id="IPR019039">
    <property type="entry name" value="T4-Rnl1-like_N"/>
</dbReference>
<dbReference type="GO" id="GO:0016874">
    <property type="term" value="F:ligase activity"/>
    <property type="evidence" value="ECO:0007669"/>
    <property type="project" value="UniProtKB-KW"/>
</dbReference>
<dbReference type="Proteomes" id="UP000225204">
    <property type="component" value="Segment"/>
</dbReference>
<evidence type="ECO:0000259" key="1">
    <source>
        <dbReference type="Pfam" id="PF09511"/>
    </source>
</evidence>
<dbReference type="OrthoDB" id="8076at10239"/>
<proteinExistence type="predicted"/>
<accession>A0A286S1T2</accession>
<protein>
    <submittedName>
        <fullName evidence="2">RNA ligase</fullName>
    </submittedName>
</protein>
<dbReference type="GeneID" id="40086280"/>